<keyword evidence="2" id="KW-1185">Reference proteome</keyword>
<name>A0ACB5T2B0_AMBMO</name>
<dbReference type="EMBL" id="BSXS01002793">
    <property type="protein sequence ID" value="GME79865.1"/>
    <property type="molecule type" value="Genomic_DNA"/>
</dbReference>
<evidence type="ECO:0000313" key="1">
    <source>
        <dbReference type="EMBL" id="GME79865.1"/>
    </source>
</evidence>
<dbReference type="Proteomes" id="UP001165064">
    <property type="component" value="Unassembled WGS sequence"/>
</dbReference>
<gene>
    <name evidence="1" type="ORF">Amon02_000416300</name>
</gene>
<comment type="caution">
    <text evidence="1">The sequence shown here is derived from an EMBL/GenBank/DDBJ whole genome shotgun (WGS) entry which is preliminary data.</text>
</comment>
<sequence length="642" mass="68408">MKRPFSDEDIENGKAKISKLTNDLIGYFGWKKPTSGSVQPKLFPLQQQGNYNSSRISNISNISTASGRRPVMSSKSRITARQLKEVYERSMRGDDSALKLLMKNRSYSMNGEDTTASGFGYGDCTNLADKTILPEESDKENDTTTNNTANVSKRPQLPELSESSITVENPTKKMKTNGLVAVPVAHRPEFRINPLERARLIQLKKRMESNRYRKSKTNIIRRHIGAPLAQTYNSTPTSTSPLKQSNTQTKSKYVESSTDTNSNGHSVSNVPKSANTTVNLDEIPEEKKNKDGWFTVDPYVSDTEDDGMDDTPVGKIDEGQPLISKIKFNSKSSSTTSGFDTAARPKSFVPTKDDYAKVASFVSVKKKESKDVPSVKKTGSVGGGQTATVADVTDIDDEKIDSTSVPTAGFTFGTKPASKTTSTDSTKKSNASGFSFGVSKSKDGQASENPKISFGLGSSDKKSSTAPPSFGSKPLSFSLSGNNATKEGSTTSAAAPKLSSGLGGSSSSTTADSSTSKKPAPFSFSLSGKKDEPAKPAFGFGSTKPSPSPFSLDNKSASPDKPAEKKSTPFAFGGLSSTAIEKKTDSVPQFSFGTKSTKTETKALSFDTFTSTSASTGAAKPLLLGTAANDAKETKAPLFARS</sequence>
<accession>A0ACB5T2B0</accession>
<proteinExistence type="predicted"/>
<evidence type="ECO:0000313" key="2">
    <source>
        <dbReference type="Proteomes" id="UP001165064"/>
    </source>
</evidence>
<organism evidence="1 2">
    <name type="scientific">Ambrosiozyma monospora</name>
    <name type="common">Yeast</name>
    <name type="synonym">Endomycopsis monosporus</name>
    <dbReference type="NCBI Taxonomy" id="43982"/>
    <lineage>
        <taxon>Eukaryota</taxon>
        <taxon>Fungi</taxon>
        <taxon>Dikarya</taxon>
        <taxon>Ascomycota</taxon>
        <taxon>Saccharomycotina</taxon>
        <taxon>Pichiomycetes</taxon>
        <taxon>Pichiales</taxon>
        <taxon>Pichiaceae</taxon>
        <taxon>Ambrosiozyma</taxon>
    </lineage>
</organism>
<reference evidence="1" key="1">
    <citation type="submission" date="2023-04" db="EMBL/GenBank/DDBJ databases">
        <title>Ambrosiozyma monospora NBRC 10751.</title>
        <authorList>
            <person name="Ichikawa N."/>
            <person name="Sato H."/>
            <person name="Tonouchi N."/>
        </authorList>
    </citation>
    <scope>NUCLEOTIDE SEQUENCE</scope>
    <source>
        <strain evidence="1">NBRC 10751</strain>
    </source>
</reference>
<protein>
    <submittedName>
        <fullName evidence="1">Unnamed protein product</fullName>
    </submittedName>
</protein>